<feature type="compositionally biased region" description="Polar residues" evidence="1">
    <location>
        <begin position="131"/>
        <end position="140"/>
    </location>
</feature>
<name>A0A165LR68_EXIGL</name>
<evidence type="ECO:0000313" key="3">
    <source>
        <dbReference type="Proteomes" id="UP000077266"/>
    </source>
</evidence>
<dbReference type="InParanoid" id="A0A165LR68"/>
<dbReference type="Proteomes" id="UP000077266">
    <property type="component" value="Unassembled WGS sequence"/>
</dbReference>
<feature type="compositionally biased region" description="Low complexity" evidence="1">
    <location>
        <begin position="241"/>
        <end position="252"/>
    </location>
</feature>
<dbReference type="EMBL" id="KV425921">
    <property type="protein sequence ID" value="KZV98206.1"/>
    <property type="molecule type" value="Genomic_DNA"/>
</dbReference>
<feature type="compositionally biased region" description="Polar residues" evidence="1">
    <location>
        <begin position="23"/>
        <end position="34"/>
    </location>
</feature>
<keyword evidence="3" id="KW-1185">Reference proteome</keyword>
<feature type="compositionally biased region" description="Low complexity" evidence="1">
    <location>
        <begin position="116"/>
        <end position="130"/>
    </location>
</feature>
<reference evidence="2 3" key="1">
    <citation type="journal article" date="2016" name="Mol. Biol. Evol.">
        <title>Comparative Genomics of Early-Diverging Mushroom-Forming Fungi Provides Insights into the Origins of Lignocellulose Decay Capabilities.</title>
        <authorList>
            <person name="Nagy L.G."/>
            <person name="Riley R."/>
            <person name="Tritt A."/>
            <person name="Adam C."/>
            <person name="Daum C."/>
            <person name="Floudas D."/>
            <person name="Sun H."/>
            <person name="Yadav J.S."/>
            <person name="Pangilinan J."/>
            <person name="Larsson K.H."/>
            <person name="Matsuura K."/>
            <person name="Barry K."/>
            <person name="Labutti K."/>
            <person name="Kuo R."/>
            <person name="Ohm R.A."/>
            <person name="Bhattacharya S.S."/>
            <person name="Shirouzu T."/>
            <person name="Yoshinaga Y."/>
            <person name="Martin F.M."/>
            <person name="Grigoriev I.V."/>
            <person name="Hibbett D.S."/>
        </authorList>
    </citation>
    <scope>NUCLEOTIDE SEQUENCE [LARGE SCALE GENOMIC DNA]</scope>
    <source>
        <strain evidence="2 3">HHB12029</strain>
    </source>
</reference>
<feature type="region of interest" description="Disordered" evidence="1">
    <location>
        <begin position="388"/>
        <end position="452"/>
    </location>
</feature>
<dbReference type="OrthoDB" id="2564696at2759"/>
<accession>A0A165LR68</accession>
<gene>
    <name evidence="2" type="ORF">EXIGLDRAFT_321468</name>
</gene>
<evidence type="ECO:0000313" key="2">
    <source>
        <dbReference type="EMBL" id="KZV98206.1"/>
    </source>
</evidence>
<feature type="compositionally biased region" description="Pro residues" evidence="1">
    <location>
        <begin position="56"/>
        <end position="68"/>
    </location>
</feature>
<feature type="compositionally biased region" description="Pro residues" evidence="1">
    <location>
        <begin position="178"/>
        <end position="195"/>
    </location>
</feature>
<feature type="region of interest" description="Disordered" evidence="1">
    <location>
        <begin position="334"/>
        <end position="364"/>
    </location>
</feature>
<organism evidence="2 3">
    <name type="scientific">Exidia glandulosa HHB12029</name>
    <dbReference type="NCBI Taxonomy" id="1314781"/>
    <lineage>
        <taxon>Eukaryota</taxon>
        <taxon>Fungi</taxon>
        <taxon>Dikarya</taxon>
        <taxon>Basidiomycota</taxon>
        <taxon>Agaricomycotina</taxon>
        <taxon>Agaricomycetes</taxon>
        <taxon>Auriculariales</taxon>
        <taxon>Exidiaceae</taxon>
        <taxon>Exidia</taxon>
    </lineage>
</organism>
<feature type="compositionally biased region" description="Polar residues" evidence="1">
    <location>
        <begin position="42"/>
        <end position="51"/>
    </location>
</feature>
<feature type="compositionally biased region" description="Polar residues" evidence="1">
    <location>
        <begin position="337"/>
        <end position="348"/>
    </location>
</feature>
<feature type="compositionally biased region" description="Polar residues" evidence="1">
    <location>
        <begin position="212"/>
        <end position="222"/>
    </location>
</feature>
<feature type="compositionally biased region" description="Polar residues" evidence="1">
    <location>
        <begin position="97"/>
        <end position="115"/>
    </location>
</feature>
<evidence type="ECO:0000256" key="1">
    <source>
        <dbReference type="SAM" id="MobiDB-lite"/>
    </source>
</evidence>
<dbReference type="AlphaFoldDB" id="A0A165LR68"/>
<proteinExistence type="predicted"/>
<sequence length="461" mass="49549">MLPVGLPKFSFLGTPRRAPRPPEQQNEQSGSAMSPTRGPMQVMSNWISTRASFGEPPLPLPRPPPPPVREIDVEQQQQISVRAPTPGDPVVRADPYNLNTPTPVGTPEFTQWRTLPQQPRQAYPQPQQVQRNLTPVQRNVTPEDERPTSTNALALLGPRTFDPSPTTAADFRASRYGFPPPTPPPQGPLPLPPVQLRPLSPNAEQVRDSGVDLQTESPSENAGTGLGLRTRPVSSTFGHVTTSASTSKSAASELERADRASRRSSAPAIRISAPSIPTPTRPLSNPGTVLMEQSIEALLREQDELDAAYPTPSPNPRRSVVSVMSATTVFTGEGAMSTESNSNSQERSIMTARESSRSDFSLSKFPAPPASSFKRAVAPLKSRFSTESSDDIGVRAGPSSMRMSYSTSGGRLRPPTLTVETDMGRIRRGGSSGGTQWDVTSFIGGMSSPSSPSNVLLIFES</sequence>
<feature type="compositionally biased region" description="Low complexity" evidence="1">
    <location>
        <begin position="263"/>
        <end position="275"/>
    </location>
</feature>
<protein>
    <submittedName>
        <fullName evidence="2">Uncharacterized protein</fullName>
    </submittedName>
</protein>
<feature type="region of interest" description="Disordered" evidence="1">
    <location>
        <begin position="1"/>
        <end position="285"/>
    </location>
</feature>